<dbReference type="SUPFAM" id="SSF103473">
    <property type="entry name" value="MFS general substrate transporter"/>
    <property type="match status" value="1"/>
</dbReference>
<evidence type="ECO:0000256" key="6">
    <source>
        <dbReference type="ARBA" id="ARBA00044504"/>
    </source>
</evidence>
<dbReference type="Pfam" id="PF00854">
    <property type="entry name" value="PTR2"/>
    <property type="match status" value="1"/>
</dbReference>
<feature type="transmembrane region" description="Helical" evidence="7">
    <location>
        <begin position="480"/>
        <end position="500"/>
    </location>
</feature>
<evidence type="ECO:0000256" key="1">
    <source>
        <dbReference type="ARBA" id="ARBA00004141"/>
    </source>
</evidence>
<keyword evidence="3 7" id="KW-0812">Transmembrane</keyword>
<dbReference type="Gene3D" id="1.20.1250.20">
    <property type="entry name" value="MFS general substrate transporter like domains"/>
    <property type="match status" value="2"/>
</dbReference>
<evidence type="ECO:0000256" key="2">
    <source>
        <dbReference type="ARBA" id="ARBA00005982"/>
    </source>
</evidence>
<comment type="caution">
    <text evidence="8">The sequence shown here is derived from an EMBL/GenBank/DDBJ whole genome shotgun (WGS) entry which is preliminary data.</text>
</comment>
<name>A0AAV6Y375_9LAMI</name>
<feature type="transmembrane region" description="Helical" evidence="7">
    <location>
        <begin position="300"/>
        <end position="322"/>
    </location>
</feature>
<keyword evidence="9" id="KW-1185">Reference proteome</keyword>
<comment type="similarity">
    <text evidence="6">Belongs to the major facilitator superfamily. Phosphate:H(+) symporter (TC 2.A.1.9) family.</text>
</comment>
<feature type="transmembrane region" description="Helical" evidence="7">
    <location>
        <begin position="86"/>
        <end position="108"/>
    </location>
</feature>
<gene>
    <name evidence="8" type="ORF">BUALT_Bualt02G0020800</name>
</gene>
<reference evidence="8" key="1">
    <citation type="submission" date="2019-10" db="EMBL/GenBank/DDBJ databases">
        <authorList>
            <person name="Zhang R."/>
            <person name="Pan Y."/>
            <person name="Wang J."/>
            <person name="Ma R."/>
            <person name="Yu S."/>
        </authorList>
    </citation>
    <scope>NUCLEOTIDE SEQUENCE</scope>
    <source>
        <strain evidence="8">LA-IB0</strain>
        <tissue evidence="8">Leaf</tissue>
    </source>
</reference>
<dbReference type="GO" id="GO:0022857">
    <property type="term" value="F:transmembrane transporter activity"/>
    <property type="evidence" value="ECO:0007669"/>
    <property type="project" value="InterPro"/>
</dbReference>
<dbReference type="InterPro" id="IPR000109">
    <property type="entry name" value="POT_fam"/>
</dbReference>
<feature type="transmembrane region" description="Helical" evidence="7">
    <location>
        <begin position="334"/>
        <end position="352"/>
    </location>
</feature>
<dbReference type="Proteomes" id="UP000826271">
    <property type="component" value="Unassembled WGS sequence"/>
</dbReference>
<keyword evidence="5 7" id="KW-0472">Membrane</keyword>
<dbReference type="PANTHER" id="PTHR11654">
    <property type="entry name" value="OLIGOPEPTIDE TRANSPORTER-RELATED"/>
    <property type="match status" value="1"/>
</dbReference>
<evidence type="ECO:0000256" key="4">
    <source>
        <dbReference type="ARBA" id="ARBA00022989"/>
    </source>
</evidence>
<feature type="transmembrane region" description="Helical" evidence="7">
    <location>
        <begin position="58"/>
        <end position="80"/>
    </location>
</feature>
<organism evidence="8 9">
    <name type="scientific">Buddleja alternifolia</name>
    <dbReference type="NCBI Taxonomy" id="168488"/>
    <lineage>
        <taxon>Eukaryota</taxon>
        <taxon>Viridiplantae</taxon>
        <taxon>Streptophyta</taxon>
        <taxon>Embryophyta</taxon>
        <taxon>Tracheophyta</taxon>
        <taxon>Spermatophyta</taxon>
        <taxon>Magnoliopsida</taxon>
        <taxon>eudicotyledons</taxon>
        <taxon>Gunneridae</taxon>
        <taxon>Pentapetalae</taxon>
        <taxon>asterids</taxon>
        <taxon>lamiids</taxon>
        <taxon>Lamiales</taxon>
        <taxon>Scrophulariaceae</taxon>
        <taxon>Buddlejeae</taxon>
        <taxon>Buddleja</taxon>
    </lineage>
</organism>
<feature type="transmembrane region" description="Helical" evidence="7">
    <location>
        <begin position="20"/>
        <end position="46"/>
    </location>
</feature>
<accession>A0AAV6Y375</accession>
<comment type="subcellular location">
    <subcellularLocation>
        <location evidence="1">Membrane</location>
        <topology evidence="1">Multi-pass membrane protein</topology>
    </subcellularLocation>
</comment>
<evidence type="ECO:0000256" key="3">
    <source>
        <dbReference type="ARBA" id="ARBA00022692"/>
    </source>
</evidence>
<protein>
    <submittedName>
        <fullName evidence="8">Uncharacterized protein</fullName>
    </submittedName>
</protein>
<comment type="similarity">
    <text evidence="2">Belongs to the major facilitator superfamily. Proton-dependent oligopeptide transporter (POT/PTR) (TC 2.A.17) family.</text>
</comment>
<feature type="transmembrane region" description="Helical" evidence="7">
    <location>
        <begin position="189"/>
        <end position="209"/>
    </location>
</feature>
<dbReference type="AlphaFoldDB" id="A0AAV6Y375"/>
<evidence type="ECO:0000313" key="8">
    <source>
        <dbReference type="EMBL" id="KAG8387432.1"/>
    </source>
</evidence>
<dbReference type="InterPro" id="IPR036259">
    <property type="entry name" value="MFS_trans_sf"/>
</dbReference>
<keyword evidence="4 7" id="KW-1133">Transmembrane helix</keyword>
<feature type="transmembrane region" description="Helical" evidence="7">
    <location>
        <begin position="166"/>
        <end position="183"/>
    </location>
</feature>
<dbReference type="GO" id="GO:0016020">
    <property type="term" value="C:membrane"/>
    <property type="evidence" value="ECO:0007669"/>
    <property type="project" value="UniProtKB-SubCell"/>
</dbReference>
<evidence type="ECO:0000313" key="9">
    <source>
        <dbReference type="Proteomes" id="UP000826271"/>
    </source>
</evidence>
<proteinExistence type="inferred from homology"/>
<evidence type="ECO:0000256" key="5">
    <source>
        <dbReference type="ARBA" id="ARBA00023136"/>
    </source>
</evidence>
<dbReference type="EMBL" id="WHWC01000002">
    <property type="protein sequence ID" value="KAG8387432.1"/>
    <property type="molecule type" value="Genomic_DNA"/>
</dbReference>
<evidence type="ECO:0000256" key="7">
    <source>
        <dbReference type="SAM" id="Phobius"/>
    </source>
</evidence>
<feature type="transmembrane region" description="Helical" evidence="7">
    <location>
        <begin position="364"/>
        <end position="390"/>
    </location>
</feature>
<feature type="transmembrane region" description="Helical" evidence="7">
    <location>
        <begin position="448"/>
        <end position="468"/>
    </location>
</feature>
<sequence length="784" mass="87733">MKVIAWFVDNFRFDVVFSKAIFFMLGLICSYSYVNKAVIGILITHLTEALMPKNLPKAAIVVNLSEGTSAVLQIFFAVVADAYLGRFTMVVCSAIAYTIGLGLCYLAARDERSLELRIFYTALAILTLAQAAINVTLKTFLDDQLLARDHPSTEEEKERAQGRSNFWWNFATTLAAIVFGVSVSHVDSFRLLTFASAILMAVTVVWFLLGTKFYERIKPTAGSPLSDVPFVIHAAITKRKEEYPQFSDQLFQNTNNLVQVLPHVSWLRWLDKAAVKPQEKPRRNLCSVEQVKGVKFLLKVLPIWTTFIIFSVVAASGSTFFLEEANQSDQCAPIQYFVLMQSLTKFVSDFLLKMPKWENVQRVMLVRIGIGMICSVLCCITASVNAAYWLHLVNLYEKPKSHTNVFRLTPQFFLLGLMEGLSQEGFDNFFESQVSESLSSYVSPLGEFVMGIGNFVSVICILIFSRWFKDDINSSRLDRYYEALAAFSFVNLLIYCYVAYGYRDDGFFVEEVDTESGGLNVKEDIVEPFVGRSLSDKGHYNYSRSISSITSAAFQRKTRSFPGNRPEEQQQLQVNEESVVALLIPREDQQLGTAPFSPDINSMDIVSVTMDGSSTATLLRDQSRSFTGIHKRINSMRLIFSYSLVDKAVVGILITHLTEAWKHQNLPKAAIIVNLSEGTSAVLQIFFAFVADAYLGRFRMLVCSAIVYTSAAPSATVAAVLPLSFSHIPLQSYFNLNFLDSMLNSWLKFGNRLEMASKSDGLGIDGVVWTAAEADGPQEDEENA</sequence>